<organism evidence="1 2">
    <name type="scientific">Geosmithia morbida</name>
    <dbReference type="NCBI Taxonomy" id="1094350"/>
    <lineage>
        <taxon>Eukaryota</taxon>
        <taxon>Fungi</taxon>
        <taxon>Dikarya</taxon>
        <taxon>Ascomycota</taxon>
        <taxon>Pezizomycotina</taxon>
        <taxon>Sordariomycetes</taxon>
        <taxon>Hypocreomycetidae</taxon>
        <taxon>Hypocreales</taxon>
        <taxon>Bionectriaceae</taxon>
        <taxon>Geosmithia</taxon>
    </lineage>
</organism>
<sequence>MDFAELDGREKELRQIAKSWSIAMKASRDRLQKVYKLRMDELDAAIHEGRLVLETVCLFVHASLRCQQFSLPPEFWRILQTEFGIIVYPSALTEPIDTHGVGSDITFTDAYSSHIGAFRSPCRGSRDNATCDTDVDGIVMLGRCCPDHPPPCPFEYLREPPPPYQRQE</sequence>
<proteinExistence type="predicted"/>
<comment type="caution">
    <text evidence="1">The sequence shown here is derived from an EMBL/GenBank/DDBJ whole genome shotgun (WGS) entry which is preliminary data.</text>
</comment>
<dbReference type="EMBL" id="JAANYQ010000004">
    <property type="protein sequence ID" value="KAF4124480.1"/>
    <property type="molecule type" value="Genomic_DNA"/>
</dbReference>
<dbReference type="OrthoDB" id="5131008at2759"/>
<dbReference type="GeneID" id="55971374"/>
<protein>
    <submittedName>
        <fullName evidence="1">Uncharacterized protein</fullName>
    </submittedName>
</protein>
<evidence type="ECO:0000313" key="2">
    <source>
        <dbReference type="Proteomes" id="UP000749293"/>
    </source>
</evidence>
<reference evidence="1" key="1">
    <citation type="submission" date="2020-03" db="EMBL/GenBank/DDBJ databases">
        <title>Site-based positive gene gene selection in Geosmithia morbida across the United States reveals a broad range of putative effectors and factors for local host and environmental adapation.</title>
        <authorList>
            <person name="Onufrak A."/>
            <person name="Murdoch R.W."/>
            <person name="Gazis R."/>
            <person name="Huff M."/>
            <person name="Staton M."/>
            <person name="Klingeman W."/>
            <person name="Hadziabdic D."/>
        </authorList>
    </citation>
    <scope>NUCLEOTIDE SEQUENCE</scope>
    <source>
        <strain evidence="1">1262</strain>
    </source>
</reference>
<evidence type="ECO:0000313" key="1">
    <source>
        <dbReference type="EMBL" id="KAF4124480.1"/>
    </source>
</evidence>
<name>A0A9P4YYQ0_9HYPO</name>
<feature type="non-terminal residue" evidence="1">
    <location>
        <position position="168"/>
    </location>
</feature>
<gene>
    <name evidence="1" type="ORF">GMORB2_5146</name>
</gene>
<accession>A0A9P4YYQ0</accession>
<keyword evidence="2" id="KW-1185">Reference proteome</keyword>
<dbReference type="RefSeq" id="XP_035323132.1">
    <property type="nucleotide sequence ID" value="XM_035467120.1"/>
</dbReference>
<dbReference type="AlphaFoldDB" id="A0A9P4YYQ0"/>
<dbReference type="Proteomes" id="UP000749293">
    <property type="component" value="Unassembled WGS sequence"/>
</dbReference>